<dbReference type="InterPro" id="IPR029063">
    <property type="entry name" value="SAM-dependent_MTases_sf"/>
</dbReference>
<dbReference type="STRING" id="1292034.OR37_00270"/>
<sequence precursor="true">MAYLRWRRFTELLSLDNPALGELFMRKRHKPIVAAPVETWDAEYQAGVYDRLSRSEQRHHHRLLAAMIADRWPNPRVLEIGAGEGVFYEALRPHRPARYVGVDFSKLAVARAETRLAPEIVIGEVKMLLGDGRDFQTDETFDVVVFSECIEHLGEVETIIAHYRPNLKAGGAVGLTMWLALKPLRLWHRLKAMGEVLDEAVINTPWGGGWLVAVVRPPA</sequence>
<dbReference type="Gene3D" id="3.40.50.150">
    <property type="entry name" value="Vaccinia Virus protein VP39"/>
    <property type="match status" value="1"/>
</dbReference>
<protein>
    <recommendedName>
        <fullName evidence="1">Methyltransferase type 12 domain-containing protein</fullName>
    </recommendedName>
</protein>
<dbReference type="PATRIC" id="fig|1292034.3.peg.267"/>
<dbReference type="CDD" id="cd02440">
    <property type="entry name" value="AdoMet_MTases"/>
    <property type="match status" value="1"/>
</dbReference>
<evidence type="ECO:0000313" key="3">
    <source>
        <dbReference type="Proteomes" id="UP000013063"/>
    </source>
</evidence>
<dbReference type="eggNOG" id="COG2227">
    <property type="taxonomic scope" value="Bacteria"/>
</dbReference>
<keyword evidence="3" id="KW-1185">Reference proteome</keyword>
<dbReference type="EMBL" id="APMP01000001">
    <property type="protein sequence ID" value="ENZ83765.1"/>
    <property type="molecule type" value="Genomic_DNA"/>
</dbReference>
<dbReference type="Pfam" id="PF08242">
    <property type="entry name" value="Methyltransf_12"/>
    <property type="match status" value="1"/>
</dbReference>
<proteinExistence type="predicted"/>
<comment type="caution">
    <text evidence="2">The sequence shown here is derived from an EMBL/GenBank/DDBJ whole genome shotgun (WGS) entry which is preliminary data.</text>
</comment>
<accession>R0D5Y9</accession>
<evidence type="ECO:0000313" key="2">
    <source>
        <dbReference type="EMBL" id="ENZ83765.1"/>
    </source>
</evidence>
<dbReference type="OrthoDB" id="9807911at2"/>
<name>R0D5Y9_CAUVI</name>
<dbReference type="RefSeq" id="WP_004615329.1">
    <property type="nucleotide sequence ID" value="NZ_APMP01000001.1"/>
</dbReference>
<organism evidence="2 3">
    <name type="scientific">Caulobacter vibrioides OR37</name>
    <dbReference type="NCBI Taxonomy" id="1292034"/>
    <lineage>
        <taxon>Bacteria</taxon>
        <taxon>Pseudomonadati</taxon>
        <taxon>Pseudomonadota</taxon>
        <taxon>Alphaproteobacteria</taxon>
        <taxon>Caulobacterales</taxon>
        <taxon>Caulobacteraceae</taxon>
        <taxon>Caulobacter</taxon>
    </lineage>
</organism>
<dbReference type="SUPFAM" id="SSF53335">
    <property type="entry name" value="S-adenosyl-L-methionine-dependent methyltransferases"/>
    <property type="match status" value="1"/>
</dbReference>
<evidence type="ECO:0000259" key="1">
    <source>
        <dbReference type="Pfam" id="PF08242"/>
    </source>
</evidence>
<dbReference type="InterPro" id="IPR013217">
    <property type="entry name" value="Methyltransf_12"/>
</dbReference>
<feature type="domain" description="Methyltransferase type 12" evidence="1">
    <location>
        <begin position="78"/>
        <end position="172"/>
    </location>
</feature>
<gene>
    <name evidence="2" type="ORF">OR37_00270</name>
</gene>
<dbReference type="PANTHER" id="PTHR43861">
    <property type="entry name" value="TRANS-ACONITATE 2-METHYLTRANSFERASE-RELATED"/>
    <property type="match status" value="1"/>
</dbReference>
<dbReference type="Proteomes" id="UP000013063">
    <property type="component" value="Unassembled WGS sequence"/>
</dbReference>
<reference evidence="2 3" key="1">
    <citation type="journal article" date="2013" name="Genome Announc.">
        <title>Draft Genome Sequence for Caulobacter sp. Strain OR37, a Bacterium Tolerant to Heavy Metals.</title>
        <authorList>
            <person name="Utturkar S.M."/>
            <person name="Bollmann A."/>
            <person name="Brzoska R.M."/>
            <person name="Klingeman D.M."/>
            <person name="Epstein S.E."/>
            <person name="Palumbo A.V."/>
            <person name="Brown S.D."/>
        </authorList>
    </citation>
    <scope>NUCLEOTIDE SEQUENCE [LARGE SCALE GENOMIC DNA]</scope>
    <source>
        <strain evidence="2 3">OR37</strain>
    </source>
</reference>
<dbReference type="AlphaFoldDB" id="R0D5Y9"/>